<dbReference type="EMBL" id="ML213593">
    <property type="protein sequence ID" value="TFK42145.1"/>
    <property type="molecule type" value="Genomic_DNA"/>
</dbReference>
<dbReference type="CDD" id="cd03263">
    <property type="entry name" value="ABC_subfamily_A"/>
    <property type="match status" value="2"/>
</dbReference>
<dbReference type="InterPro" id="IPR003593">
    <property type="entry name" value="AAA+_ATPase"/>
</dbReference>
<feature type="transmembrane region" description="Helical" evidence="10">
    <location>
        <begin position="1130"/>
        <end position="1150"/>
    </location>
</feature>
<feature type="transmembrane region" description="Helical" evidence="10">
    <location>
        <begin position="300"/>
        <end position="321"/>
    </location>
</feature>
<proteinExistence type="inferred from homology"/>
<comment type="subcellular location">
    <subcellularLocation>
        <location evidence="1">Membrane</location>
        <topology evidence="1">Multi-pass membrane protein</topology>
    </subcellularLocation>
</comment>
<keyword evidence="4 10" id="KW-0812">Transmembrane</keyword>
<feature type="transmembrane region" description="Helical" evidence="10">
    <location>
        <begin position="1033"/>
        <end position="1058"/>
    </location>
</feature>
<feature type="transmembrane region" description="Helical" evidence="10">
    <location>
        <begin position="989"/>
        <end position="1012"/>
    </location>
</feature>
<dbReference type="PROSITE" id="PS00211">
    <property type="entry name" value="ABC_TRANSPORTER_1"/>
    <property type="match status" value="2"/>
</dbReference>
<keyword evidence="7" id="KW-0067">ATP-binding</keyword>
<keyword evidence="9 10" id="KW-0472">Membrane</keyword>
<dbReference type="InterPro" id="IPR017871">
    <property type="entry name" value="ABC_transporter-like_CS"/>
</dbReference>
<dbReference type="SMART" id="SM00382">
    <property type="entry name" value="AAA"/>
    <property type="match status" value="2"/>
</dbReference>
<gene>
    <name evidence="12" type="ORF">BDQ12DRAFT_703521</name>
</gene>
<feature type="transmembrane region" description="Helical" evidence="10">
    <location>
        <begin position="27"/>
        <end position="48"/>
    </location>
</feature>
<evidence type="ECO:0000256" key="9">
    <source>
        <dbReference type="ARBA" id="ARBA00023136"/>
    </source>
</evidence>
<evidence type="ECO:0000256" key="8">
    <source>
        <dbReference type="ARBA" id="ARBA00022989"/>
    </source>
</evidence>
<evidence type="ECO:0000259" key="11">
    <source>
        <dbReference type="PROSITE" id="PS50893"/>
    </source>
</evidence>
<feature type="transmembrane region" description="Helical" evidence="10">
    <location>
        <begin position="1070"/>
        <end position="1090"/>
    </location>
</feature>
<evidence type="ECO:0000256" key="7">
    <source>
        <dbReference type="ARBA" id="ARBA00022840"/>
    </source>
</evidence>
<feature type="domain" description="ABC transporter" evidence="11">
    <location>
        <begin position="1248"/>
        <end position="1477"/>
    </location>
</feature>
<dbReference type="OrthoDB" id="8061355at2759"/>
<dbReference type="Gene3D" id="3.40.50.300">
    <property type="entry name" value="P-loop containing nucleotide triphosphate hydrolases"/>
    <property type="match status" value="2"/>
</dbReference>
<sequence length="1567" mass="171377">MGLFWRQFSALFVKNWIVISRRPVINLVRFLLFPLGYGIFLAYAQIFFDRSSHYGLGTAVPILPLKDVFNPSRSIVWVDNTGDPTGLATQTIMSQVTRGFSDTQLNSVHRFNSTSQINSLCVTSFNGASPCFVAISFDVIPNVLAGDTRPVSYTIRTPEMAHVDVIKHDSDVELSLIPIQWAVNQAIIQLVTATEIPTPNELPFTTQTTAQHNDELRRSYLNLANSFVVLAFLLAYIGIAYQLSGAVALERSTMLTNYLKVMGLMDSARIISWHISTSLIYMPAWLAVAGMWKFKLFTGTHWALVLGVHLLLGLGLASWSLFVSAPFGKSPQLASIFTSGIAIAVAVVPVMISQPSNIVAPILSFCFPSMFYVFVIKAICGFELSLRETDLWQPDPRTGLRIAPLLAAAALGIFVWPCLAAMLEHLLYGVPHMPGNGGKKLRAPRASRSSMIPPATAISIRHLSKVFKTSMFRSNSKVTAVDDLSLDIPKYGIYVLLGPNGAGKSTTLSILAGLTSHTKGSITFEGGASRPAHGTIGIVPQKDVLFPDLTCLQNLRVWRAVKAPTQLQVQDDLEELLRDCDLQSKIHANADTLSGGQKRKLQLAAGLVGGSEIVLVDECTSGVDPLSRRALWKTLTTYRSERTIVLTTHFLDEADFLADHIAMMAAPGKLVAEGTPVALKSTFGDGYSIVVNFTSENAAATQTYGLLKEIRTITPDADVTLPNSLGATFILETKDISEVARVLVLIEAQKAQIGIASYDVLGASIEDVFLDLTSDRASYVLPEPTFEPKSHLALPPSTPPLELRSGKPRSPVAQALTIFHKRSLIVRRSWLAPFLAIALGVLGAWWPLRFIGGTTRSCIRVTASVDPALPLFPPSGGVNSIAIFPPNILNGYGLWEGAYRYVPDNATFMRVVAQQQPNKFFVGGVSLDVETGNSTIAWIAEKQGIPMFNLASNMLFNLAVQLRYGANVGPVAIVTWYQPLPRLSWEDLLSLRWVVMFGTVMAIFPAVCALYVSKERQSSVQAMQFSNGLANPLGLWLGHLLFDSIISFVVALGGTIIFVLLTEQIRDLGIMWFILLLYGLAGTLFAYLVSTLVGSPLAAVLVVGVYQFLVLLLYLTSYIAALNYIPPSNFVHTMTIIHFMLSFLAPIASLSRATLLSINQFTLLCVGENFSEGASRVAISRYGGPILYLFLWIFVLLFILSQVDSGSKQVFRKIFGRKRTAIDKSESEKFKPDVASESVQAVTSNDVLRVLHVSKSYNGKKVVDDVSMSVGRNSVFAMLGPNGAGKTTTFNIIRGKVKPDSGDVVVNGTSAIRHTQKARLSLGFCPQFSAVDSQLSVREHLMIYGRLKGLNAGHELNNDINALLNATGLNIYANRLANKLSGGNQRKLSLAIALIGNPSVVLVDEFSTGIDAGMKRELWKMLKRVVVDKSVLLTTHSMEEASALATKVGIMAKQMLAVGTPTELESRYGTYEVQFSCRTRPELLRIQTLMSQIPGSRMTDDVATRFEVSIGTKYGTSLAGLFDFLSRQRGLPEFMVSKATLESAFLKVVREHGVQEEDSRRKRRWVC</sequence>
<dbReference type="InterPro" id="IPR003439">
    <property type="entry name" value="ABC_transporter-like_ATP-bd"/>
</dbReference>
<evidence type="ECO:0000256" key="6">
    <source>
        <dbReference type="ARBA" id="ARBA00022741"/>
    </source>
</evidence>
<keyword evidence="3" id="KW-0813">Transport</keyword>
<keyword evidence="13" id="KW-1185">Reference proteome</keyword>
<evidence type="ECO:0000256" key="1">
    <source>
        <dbReference type="ARBA" id="ARBA00004141"/>
    </source>
</evidence>
<feature type="transmembrane region" description="Helical" evidence="10">
    <location>
        <begin position="830"/>
        <end position="848"/>
    </location>
</feature>
<evidence type="ECO:0000313" key="13">
    <source>
        <dbReference type="Proteomes" id="UP000308652"/>
    </source>
</evidence>
<dbReference type="Pfam" id="PF12698">
    <property type="entry name" value="ABC2_membrane_3"/>
    <property type="match status" value="2"/>
</dbReference>
<feature type="transmembrane region" description="Helical" evidence="10">
    <location>
        <begin position="333"/>
        <end position="352"/>
    </location>
</feature>
<dbReference type="PANTHER" id="PTHR19229:SF36">
    <property type="entry name" value="ATP-BINDING CASSETTE SUB-FAMILY A MEMBER 2"/>
    <property type="match status" value="1"/>
</dbReference>
<dbReference type="GO" id="GO:0140359">
    <property type="term" value="F:ABC-type transporter activity"/>
    <property type="evidence" value="ECO:0007669"/>
    <property type="project" value="InterPro"/>
</dbReference>
<dbReference type="PANTHER" id="PTHR19229">
    <property type="entry name" value="ATP-BINDING CASSETTE TRANSPORTER SUBFAMILY A ABCA"/>
    <property type="match status" value="1"/>
</dbReference>
<protein>
    <recommendedName>
        <fullName evidence="11">ABC transporter domain-containing protein</fullName>
    </recommendedName>
</protein>
<evidence type="ECO:0000256" key="3">
    <source>
        <dbReference type="ARBA" id="ARBA00022448"/>
    </source>
</evidence>
<feature type="domain" description="ABC transporter" evidence="11">
    <location>
        <begin position="461"/>
        <end position="692"/>
    </location>
</feature>
<evidence type="ECO:0000313" key="12">
    <source>
        <dbReference type="EMBL" id="TFK42145.1"/>
    </source>
</evidence>
<dbReference type="PROSITE" id="PS50893">
    <property type="entry name" value="ABC_TRANSPORTER_2"/>
    <property type="match status" value="2"/>
</dbReference>
<feature type="transmembrane region" description="Helical" evidence="10">
    <location>
        <begin position="270"/>
        <end position="288"/>
    </location>
</feature>
<feature type="transmembrane region" description="Helical" evidence="10">
    <location>
        <begin position="227"/>
        <end position="249"/>
    </location>
</feature>
<dbReference type="InterPro" id="IPR027417">
    <property type="entry name" value="P-loop_NTPase"/>
</dbReference>
<feature type="transmembrane region" description="Helical" evidence="10">
    <location>
        <begin position="402"/>
        <end position="423"/>
    </location>
</feature>
<organism evidence="12 13">
    <name type="scientific">Crucibulum laeve</name>
    <dbReference type="NCBI Taxonomy" id="68775"/>
    <lineage>
        <taxon>Eukaryota</taxon>
        <taxon>Fungi</taxon>
        <taxon>Dikarya</taxon>
        <taxon>Basidiomycota</taxon>
        <taxon>Agaricomycotina</taxon>
        <taxon>Agaricomycetes</taxon>
        <taxon>Agaricomycetidae</taxon>
        <taxon>Agaricales</taxon>
        <taxon>Agaricineae</taxon>
        <taxon>Nidulariaceae</taxon>
        <taxon>Crucibulum</taxon>
    </lineage>
</organism>
<keyword evidence="5" id="KW-0677">Repeat</keyword>
<accession>A0A5C3MBX0</accession>
<dbReference type="GO" id="GO:0016020">
    <property type="term" value="C:membrane"/>
    <property type="evidence" value="ECO:0007669"/>
    <property type="project" value="UniProtKB-SubCell"/>
</dbReference>
<comment type="similarity">
    <text evidence="2">Belongs to the ABC transporter superfamily. ABCA family.</text>
</comment>
<feature type="transmembrane region" description="Helical" evidence="10">
    <location>
        <begin position="358"/>
        <end position="382"/>
    </location>
</feature>
<evidence type="ECO:0000256" key="10">
    <source>
        <dbReference type="SAM" id="Phobius"/>
    </source>
</evidence>
<dbReference type="Proteomes" id="UP000308652">
    <property type="component" value="Unassembled WGS sequence"/>
</dbReference>
<dbReference type="STRING" id="68775.A0A5C3MBX0"/>
<dbReference type="GO" id="GO:0016887">
    <property type="term" value="F:ATP hydrolysis activity"/>
    <property type="evidence" value="ECO:0007669"/>
    <property type="project" value="InterPro"/>
</dbReference>
<dbReference type="SUPFAM" id="SSF52540">
    <property type="entry name" value="P-loop containing nucleoside triphosphate hydrolases"/>
    <property type="match status" value="2"/>
</dbReference>
<keyword evidence="8 10" id="KW-1133">Transmembrane helix</keyword>
<dbReference type="Pfam" id="PF00005">
    <property type="entry name" value="ABC_tran"/>
    <property type="match status" value="2"/>
</dbReference>
<evidence type="ECO:0000256" key="2">
    <source>
        <dbReference type="ARBA" id="ARBA00008869"/>
    </source>
</evidence>
<feature type="transmembrane region" description="Helical" evidence="10">
    <location>
        <begin position="955"/>
        <end position="977"/>
    </location>
</feature>
<keyword evidence="6" id="KW-0547">Nucleotide-binding</keyword>
<feature type="transmembrane region" description="Helical" evidence="10">
    <location>
        <begin position="1097"/>
        <end position="1124"/>
    </location>
</feature>
<dbReference type="GO" id="GO:0005524">
    <property type="term" value="F:ATP binding"/>
    <property type="evidence" value="ECO:0007669"/>
    <property type="project" value="UniProtKB-KW"/>
</dbReference>
<feature type="transmembrane region" description="Helical" evidence="10">
    <location>
        <begin position="1186"/>
        <end position="1203"/>
    </location>
</feature>
<reference evidence="12 13" key="1">
    <citation type="journal article" date="2019" name="Nat. Ecol. Evol.">
        <title>Megaphylogeny resolves global patterns of mushroom evolution.</title>
        <authorList>
            <person name="Varga T."/>
            <person name="Krizsan K."/>
            <person name="Foldi C."/>
            <person name="Dima B."/>
            <person name="Sanchez-Garcia M."/>
            <person name="Sanchez-Ramirez S."/>
            <person name="Szollosi G.J."/>
            <person name="Szarkandi J.G."/>
            <person name="Papp V."/>
            <person name="Albert L."/>
            <person name="Andreopoulos W."/>
            <person name="Angelini C."/>
            <person name="Antonin V."/>
            <person name="Barry K.W."/>
            <person name="Bougher N.L."/>
            <person name="Buchanan P."/>
            <person name="Buyck B."/>
            <person name="Bense V."/>
            <person name="Catcheside P."/>
            <person name="Chovatia M."/>
            <person name="Cooper J."/>
            <person name="Damon W."/>
            <person name="Desjardin D."/>
            <person name="Finy P."/>
            <person name="Geml J."/>
            <person name="Haridas S."/>
            <person name="Hughes K."/>
            <person name="Justo A."/>
            <person name="Karasinski D."/>
            <person name="Kautmanova I."/>
            <person name="Kiss B."/>
            <person name="Kocsube S."/>
            <person name="Kotiranta H."/>
            <person name="LaButti K.M."/>
            <person name="Lechner B.E."/>
            <person name="Liimatainen K."/>
            <person name="Lipzen A."/>
            <person name="Lukacs Z."/>
            <person name="Mihaltcheva S."/>
            <person name="Morgado L.N."/>
            <person name="Niskanen T."/>
            <person name="Noordeloos M.E."/>
            <person name="Ohm R.A."/>
            <person name="Ortiz-Santana B."/>
            <person name="Ovrebo C."/>
            <person name="Racz N."/>
            <person name="Riley R."/>
            <person name="Savchenko A."/>
            <person name="Shiryaev A."/>
            <person name="Soop K."/>
            <person name="Spirin V."/>
            <person name="Szebenyi C."/>
            <person name="Tomsovsky M."/>
            <person name="Tulloss R.E."/>
            <person name="Uehling J."/>
            <person name="Grigoriev I.V."/>
            <person name="Vagvolgyi C."/>
            <person name="Papp T."/>
            <person name="Martin F.M."/>
            <person name="Miettinen O."/>
            <person name="Hibbett D.S."/>
            <person name="Nagy L.G."/>
        </authorList>
    </citation>
    <scope>NUCLEOTIDE SEQUENCE [LARGE SCALE GENOMIC DNA]</scope>
    <source>
        <strain evidence="12 13">CBS 166.37</strain>
    </source>
</reference>
<name>A0A5C3MBX0_9AGAR</name>
<dbReference type="GO" id="GO:0005319">
    <property type="term" value="F:lipid transporter activity"/>
    <property type="evidence" value="ECO:0007669"/>
    <property type="project" value="TreeGrafter"/>
</dbReference>
<evidence type="ECO:0000256" key="4">
    <source>
        <dbReference type="ARBA" id="ARBA00022692"/>
    </source>
</evidence>
<dbReference type="InterPro" id="IPR026082">
    <property type="entry name" value="ABCA"/>
</dbReference>
<dbReference type="InterPro" id="IPR013525">
    <property type="entry name" value="ABC2_TM"/>
</dbReference>
<evidence type="ECO:0000256" key="5">
    <source>
        <dbReference type="ARBA" id="ARBA00022737"/>
    </source>
</evidence>